<dbReference type="RefSeq" id="WP_182952942.1">
    <property type="nucleotide sequence ID" value="NZ_WNXC01000001.1"/>
</dbReference>
<evidence type="ECO:0000313" key="6">
    <source>
        <dbReference type="Proteomes" id="UP000636110"/>
    </source>
</evidence>
<dbReference type="InterPro" id="IPR018060">
    <property type="entry name" value="HTH_AraC"/>
</dbReference>
<accession>A0ABR6ERR4</accession>
<dbReference type="SUPFAM" id="SSF46689">
    <property type="entry name" value="Homeodomain-like"/>
    <property type="match status" value="1"/>
</dbReference>
<dbReference type="PROSITE" id="PS01124">
    <property type="entry name" value="HTH_ARAC_FAMILY_2"/>
    <property type="match status" value="1"/>
</dbReference>
<dbReference type="Gene3D" id="1.10.10.60">
    <property type="entry name" value="Homeodomain-like"/>
    <property type="match status" value="1"/>
</dbReference>
<protein>
    <submittedName>
        <fullName evidence="5">Helix-turn-helix domain-containing protein</fullName>
    </submittedName>
</protein>
<dbReference type="Proteomes" id="UP000636110">
    <property type="component" value="Unassembled WGS sequence"/>
</dbReference>
<dbReference type="Pfam" id="PF12833">
    <property type="entry name" value="HTH_18"/>
    <property type="match status" value="1"/>
</dbReference>
<sequence length="323" mass="37372">MFNPVREQISSYNSLPLTLPHHMQTVETLDQFYKRTNQVIPSELLNHSGNPSHFNVQERRYCSKVSPFNRRDHYKIFLNLGKGKLHMLNEVIEIDQPALVFSNPTVPYSWESTTENQEGYFCLFNDSFISPNFNKGLERICPLFNPGISPICFLTEDAYQRVNGYFLQLIAELKSDYEYKFEVIRSILRLIIHEGIKIQSATLTPVLTESSDRIIPRFLDLLERQFPVDSPENPLKIKSASEFAEQLNIHVNHLNYVIKSHTGKTTTQMISNRVVEEAKTLLKQTDWDVAEIGYCLGFDYPAHFNNYFKKNTGLTPAAFKHQS</sequence>
<organism evidence="5 6">
    <name type="scientific">Pedobacter gandavensis</name>
    <dbReference type="NCBI Taxonomy" id="2679963"/>
    <lineage>
        <taxon>Bacteria</taxon>
        <taxon>Pseudomonadati</taxon>
        <taxon>Bacteroidota</taxon>
        <taxon>Sphingobacteriia</taxon>
        <taxon>Sphingobacteriales</taxon>
        <taxon>Sphingobacteriaceae</taxon>
        <taxon>Pedobacter</taxon>
    </lineage>
</organism>
<keyword evidence="2" id="KW-0238">DNA-binding</keyword>
<evidence type="ECO:0000256" key="2">
    <source>
        <dbReference type="ARBA" id="ARBA00023125"/>
    </source>
</evidence>
<comment type="caution">
    <text evidence="5">The sequence shown here is derived from an EMBL/GenBank/DDBJ whole genome shotgun (WGS) entry which is preliminary data.</text>
</comment>
<name>A0ABR6ERR4_9SPHI</name>
<gene>
    <name evidence="5" type="ORF">GM920_02010</name>
</gene>
<keyword evidence="3" id="KW-0804">Transcription</keyword>
<evidence type="ECO:0000313" key="5">
    <source>
        <dbReference type="EMBL" id="MBB2147676.1"/>
    </source>
</evidence>
<dbReference type="PANTHER" id="PTHR43280:SF32">
    <property type="entry name" value="TRANSCRIPTIONAL REGULATORY PROTEIN"/>
    <property type="match status" value="1"/>
</dbReference>
<reference evidence="5 6" key="1">
    <citation type="submission" date="2019-11" db="EMBL/GenBank/DDBJ databases">
        <title>Description of Pedobacter sp. LMG 31462T.</title>
        <authorList>
            <person name="Carlier A."/>
            <person name="Qi S."/>
            <person name="Vandamme P."/>
        </authorList>
    </citation>
    <scope>NUCLEOTIDE SEQUENCE [LARGE SCALE GENOMIC DNA]</scope>
    <source>
        <strain evidence="5 6">LMG 31462</strain>
    </source>
</reference>
<evidence type="ECO:0000259" key="4">
    <source>
        <dbReference type="PROSITE" id="PS01124"/>
    </source>
</evidence>
<dbReference type="InterPro" id="IPR009057">
    <property type="entry name" value="Homeodomain-like_sf"/>
</dbReference>
<keyword evidence="1" id="KW-0805">Transcription regulation</keyword>
<evidence type="ECO:0000256" key="1">
    <source>
        <dbReference type="ARBA" id="ARBA00023015"/>
    </source>
</evidence>
<evidence type="ECO:0000256" key="3">
    <source>
        <dbReference type="ARBA" id="ARBA00023163"/>
    </source>
</evidence>
<proteinExistence type="predicted"/>
<keyword evidence="6" id="KW-1185">Reference proteome</keyword>
<dbReference type="EMBL" id="WNXC01000001">
    <property type="protein sequence ID" value="MBB2147676.1"/>
    <property type="molecule type" value="Genomic_DNA"/>
</dbReference>
<dbReference type="PANTHER" id="PTHR43280">
    <property type="entry name" value="ARAC-FAMILY TRANSCRIPTIONAL REGULATOR"/>
    <property type="match status" value="1"/>
</dbReference>
<feature type="domain" description="HTH araC/xylS-type" evidence="4">
    <location>
        <begin position="216"/>
        <end position="322"/>
    </location>
</feature>
<dbReference type="SMART" id="SM00342">
    <property type="entry name" value="HTH_ARAC"/>
    <property type="match status" value="1"/>
</dbReference>